<protein>
    <recommendedName>
        <fullName evidence="7">Ig-like domain-containing protein</fullName>
    </recommendedName>
</protein>
<feature type="domain" description="Ig-like" evidence="7">
    <location>
        <begin position="250"/>
        <end position="338"/>
    </location>
</feature>
<evidence type="ECO:0000256" key="2">
    <source>
        <dbReference type="ARBA" id="ARBA00022490"/>
    </source>
</evidence>
<evidence type="ECO:0000256" key="5">
    <source>
        <dbReference type="ARBA" id="ARBA00023319"/>
    </source>
</evidence>
<organism>
    <name type="scientific">Branchiostoma floridae</name>
    <name type="common">Florida lancelet</name>
    <name type="synonym">Amphioxus</name>
    <dbReference type="NCBI Taxonomy" id="7739"/>
    <lineage>
        <taxon>Eukaryota</taxon>
        <taxon>Metazoa</taxon>
        <taxon>Chordata</taxon>
        <taxon>Cephalochordata</taxon>
        <taxon>Leptocardii</taxon>
        <taxon>Amphioxiformes</taxon>
        <taxon>Branchiostomatidae</taxon>
        <taxon>Branchiostoma</taxon>
    </lineage>
</organism>
<evidence type="ECO:0000256" key="3">
    <source>
        <dbReference type="ARBA" id="ARBA00022553"/>
    </source>
</evidence>
<sequence>FAARLMPCKYVEGQTVIFKIPVDGNPRPEISWTFNGLKIESGVRYVTIFYEMGFAMLSISMLLPEDCGEYAVTASSPSGQATQKARLMTEGTCPLPPQLSTRCGLWRRRRKRRRRSASPCGASPERGPRSRSRSPRRDTTEPGVKEKHFRPQIVQRPEDLEVIEGQMARFDLKVSGRPPPDIQWFLNGQPVQDDATHKAVVNEGGIRSLLIIPATPDDSGEYTCVAVNRAGKASFTVRLNVVPRVIGERPEFLQRIQNVQVQEGAAAEMRTRIHGVPYPQIAWQKDGYTISERPGLRMINQDGMVSLIFDITDKEDDGWYTAVAFNSAGTVATRCKLTVIPTLKKAEPPQRLVVAKKTYFLTKNSCSPPREVTAISKFGEESVDEEDLYDKTRKQRPVFKTKISPVNLEGMGRAHFECRLVPIGDPNMKVEWLNNGQPIEAANRLQYVNEFGFVSMDYLVAYPRDTGIITCRAVNQHGEAETSSRLVVKDVPGKIEETQLPEGMRGISKLTEYERRLRESTMRTYVDEAEPEFEKAPPEIVMPPEGCRVVEGDQAKFHCRITGHPQPKVRWYLNGTIIRKSKRFRVWYDGIFHFEIPECKTLYAGEVKVVAENSQGTAETVVPLEVQLKEDYRTILKTPPKTAADPDLRRYHRLKGREELTVKRDRSPGFEMPKLKKVEKVTKEKSEAELASVELQKKFQKRFEPGYYEKLAGMELKGITKEEIKIMCLRRFLRVLQEAKPLKKREVAVEAAPARAAPPPEKRPKKEPGMEEPKFTQKMQNQKLKPGEQCRFEAKVTGKPEPRISWFKNGAELQSSERIQITRDGTTCVLTIPNPDHEDSGTYVCKADNAAGSASCTAFLLVPSKSLSSFPLGFTKELADVTAKERDATAVFEADVNQEFAKPRWYKDGVEITMGDKYQQQVMRKCLMLVVRNVTLEDAGQYTCQVEKATSSATLTVTALPLEVRKPLQNMEAMETGAVTFEIELSQDDLEHQWFHNGREMTNSDRVQIKLHRHFFYRVTVKDLAFEDAGEYKFAVQVCSRLCVLFPTERPLEVTRSLQPVTVYEQETASFEVEISHEGIEVQWERKGSVLAPSDRVTIEVRGCVHRLVISNVSQSDAGEYAVVIGDFRQTTQLVVEIAIEVLAVSSMVSLSNHVSVSGMYQTNMKPKPEDQVYVLKQGNKLLWVSWKESTAYEPSHNHYLMFSSVVRKLEFTRPLQNIKIFEKQTATFEVEINFSGVDVQWLKNGEAIAPNNKFHVHADQKVHKLEIVNVTVEDSGEYSFVAMDTKATATLYVDTKHVEFIRKIYEPVRCSPGETATFELEISEEDVEGQWFRNEVTLSTSDKYRFEQVGGVRRLYISNVTLEDQGDYSFVANDAQTSVTLYVEVKYVEFRRKPMETITVKPNEVATFEFEVTDQYKDVDVSWYRNEIRIETSEKYKVERDRCVHRLLIADTEQGDSGEYVFVAGETREVVTLYETPLPDIQIRSAPHEPIRVDPHDTAVLEIEISEEDFDAQWLHKDLRLEISDKYVIERDRFTHRLLIYDTLPEDAGDYVFVAGETRHVFTIYVETAHVEMQRTIEAFEVVEYQTATLQFEIDEDVSAVQWLHNDKEIHAGEKYQMESEKRLHKLSIINITQDDAGNYTLVAGEARYTTTLIV</sequence>
<dbReference type="PANTHER" id="PTHR35971:SF5">
    <property type="entry name" value="OBSCURIN LIKE CYTOSKELETAL ADAPTOR 1"/>
    <property type="match status" value="1"/>
</dbReference>
<keyword evidence="4" id="KW-1015">Disulfide bond</keyword>
<reference evidence="8" key="1">
    <citation type="journal article" date="2008" name="Nature">
        <title>The amphioxus genome and the evolution of the chordate karyotype.</title>
        <authorList>
            <consortium name="US DOE Joint Genome Institute (JGI-PGF)"/>
            <person name="Putnam N.H."/>
            <person name="Butts T."/>
            <person name="Ferrier D.E.K."/>
            <person name="Furlong R.F."/>
            <person name="Hellsten U."/>
            <person name="Kawashima T."/>
            <person name="Robinson-Rechavi M."/>
            <person name="Shoguchi E."/>
            <person name="Terry A."/>
            <person name="Yu J.-K."/>
            <person name="Benito-Gutierrez E.L."/>
            <person name="Dubchak I."/>
            <person name="Garcia-Fernandez J."/>
            <person name="Gibson-Brown J.J."/>
            <person name="Grigoriev I.V."/>
            <person name="Horton A.C."/>
            <person name="de Jong P.J."/>
            <person name="Jurka J."/>
            <person name="Kapitonov V.V."/>
            <person name="Kohara Y."/>
            <person name="Kuroki Y."/>
            <person name="Lindquist E."/>
            <person name="Lucas S."/>
            <person name="Osoegawa K."/>
            <person name="Pennacchio L.A."/>
            <person name="Salamov A.A."/>
            <person name="Satou Y."/>
            <person name="Sauka-Spengler T."/>
            <person name="Schmutz J."/>
            <person name="Shin-I T."/>
            <person name="Toyoda A."/>
            <person name="Bronner-Fraser M."/>
            <person name="Fujiyama A."/>
            <person name="Holland L.Z."/>
            <person name="Holland P.W.H."/>
            <person name="Satoh N."/>
            <person name="Rokhsar D.S."/>
        </authorList>
    </citation>
    <scope>NUCLEOTIDE SEQUENCE [LARGE SCALE GENOMIC DNA]</scope>
    <source>
        <strain evidence="8">S238N-H82</strain>
        <tissue evidence="8">Testes</tissue>
    </source>
</reference>
<name>C3Z0E3_BRAFL</name>
<accession>C3Z0E3</accession>
<dbReference type="InterPro" id="IPR036179">
    <property type="entry name" value="Ig-like_dom_sf"/>
</dbReference>
<dbReference type="InterPro" id="IPR003598">
    <property type="entry name" value="Ig_sub2"/>
</dbReference>
<dbReference type="Gene3D" id="2.60.40.10">
    <property type="entry name" value="Immunoglobulins"/>
    <property type="match status" value="14"/>
</dbReference>
<dbReference type="PROSITE" id="PS50835">
    <property type="entry name" value="IG_LIKE"/>
    <property type="match status" value="7"/>
</dbReference>
<keyword evidence="5" id="KW-0393">Immunoglobulin domain</keyword>
<dbReference type="SMART" id="SM00409">
    <property type="entry name" value="IG"/>
    <property type="match status" value="14"/>
</dbReference>
<dbReference type="InterPro" id="IPR013783">
    <property type="entry name" value="Ig-like_fold"/>
</dbReference>
<dbReference type="FunFam" id="2.60.40.10:FF:001213">
    <property type="entry name" value="titin isoform X1"/>
    <property type="match status" value="7"/>
</dbReference>
<evidence type="ECO:0000259" key="7">
    <source>
        <dbReference type="PROSITE" id="PS50835"/>
    </source>
</evidence>
<keyword evidence="3" id="KW-0597">Phosphoprotein</keyword>
<keyword evidence="2" id="KW-0963">Cytoplasm</keyword>
<dbReference type="SUPFAM" id="SSF48726">
    <property type="entry name" value="Immunoglobulin"/>
    <property type="match status" value="14"/>
</dbReference>
<feature type="compositionally biased region" description="Basic and acidic residues" evidence="6">
    <location>
        <begin position="135"/>
        <end position="146"/>
    </location>
</feature>
<dbReference type="FunFam" id="2.60.40.10:FF:000425">
    <property type="entry name" value="Myosin light chain kinase"/>
    <property type="match status" value="1"/>
</dbReference>
<dbReference type="eggNOG" id="KOG0613">
    <property type="taxonomic scope" value="Eukaryota"/>
</dbReference>
<dbReference type="EMBL" id="GG666568">
    <property type="protein sequence ID" value="EEN53991.1"/>
    <property type="molecule type" value="Genomic_DNA"/>
</dbReference>
<dbReference type="PANTHER" id="PTHR35971">
    <property type="entry name" value="SI:DKEY-31G6.6"/>
    <property type="match status" value="1"/>
</dbReference>
<dbReference type="InterPro" id="IPR007110">
    <property type="entry name" value="Ig-like_dom"/>
</dbReference>
<dbReference type="FunFam" id="2.60.40.10:FF:000032">
    <property type="entry name" value="palladin isoform X1"/>
    <property type="match status" value="1"/>
</dbReference>
<feature type="domain" description="Ig-like" evidence="7">
    <location>
        <begin position="773"/>
        <end position="868"/>
    </location>
</feature>
<evidence type="ECO:0000256" key="1">
    <source>
        <dbReference type="ARBA" id="ARBA00004496"/>
    </source>
</evidence>
<feature type="compositionally biased region" description="Basic residues" evidence="6">
    <location>
        <begin position="105"/>
        <end position="116"/>
    </location>
</feature>
<feature type="non-terminal residue" evidence="8">
    <location>
        <position position="1656"/>
    </location>
</feature>
<evidence type="ECO:0000313" key="8">
    <source>
        <dbReference type="EMBL" id="EEN53991.1"/>
    </source>
</evidence>
<feature type="region of interest" description="Disordered" evidence="6">
    <location>
        <begin position="749"/>
        <end position="784"/>
    </location>
</feature>
<gene>
    <name evidence="8" type="ORF">BRAFLDRAFT_153711</name>
</gene>
<comment type="subcellular location">
    <subcellularLocation>
        <location evidence="1">Cytoplasm</location>
    </subcellularLocation>
</comment>
<dbReference type="InParanoid" id="C3Z0E3"/>
<feature type="domain" description="Ig-like" evidence="7">
    <location>
        <begin position="538"/>
        <end position="575"/>
    </location>
</feature>
<evidence type="ECO:0000256" key="6">
    <source>
        <dbReference type="SAM" id="MobiDB-lite"/>
    </source>
</evidence>
<proteinExistence type="predicted"/>
<feature type="domain" description="Ig-like" evidence="7">
    <location>
        <begin position="1"/>
        <end position="89"/>
    </location>
</feature>
<feature type="compositionally biased region" description="Basic and acidic residues" evidence="6">
    <location>
        <begin position="760"/>
        <end position="775"/>
    </location>
</feature>
<dbReference type="InterPro" id="IPR003599">
    <property type="entry name" value="Ig_sub"/>
</dbReference>
<dbReference type="SMART" id="SM00408">
    <property type="entry name" value="IGc2"/>
    <property type="match status" value="7"/>
</dbReference>
<dbReference type="Pfam" id="PF07679">
    <property type="entry name" value="I-set"/>
    <property type="match status" value="14"/>
</dbReference>
<feature type="domain" description="Ig-like" evidence="7">
    <location>
        <begin position="904"/>
        <end position="956"/>
    </location>
</feature>
<dbReference type="InterPro" id="IPR052385">
    <property type="entry name" value="Obscurin/Obscurin-like_Reg"/>
</dbReference>
<dbReference type="FunFam" id="2.60.40.10:FF:000697">
    <property type="entry name" value="titin isoform X1"/>
    <property type="match status" value="2"/>
</dbReference>
<evidence type="ECO:0000256" key="4">
    <source>
        <dbReference type="ARBA" id="ARBA00023157"/>
    </source>
</evidence>
<dbReference type="GO" id="GO:0005737">
    <property type="term" value="C:cytoplasm"/>
    <property type="evidence" value="ECO:0007669"/>
    <property type="project" value="UniProtKB-SubCell"/>
</dbReference>
<dbReference type="InterPro" id="IPR013098">
    <property type="entry name" value="Ig_I-set"/>
</dbReference>
<dbReference type="FunFam" id="2.60.40.10:FF:004373">
    <property type="match status" value="1"/>
</dbReference>
<feature type="non-terminal residue" evidence="8">
    <location>
        <position position="1"/>
    </location>
</feature>
<feature type="domain" description="Ig-like" evidence="7">
    <location>
        <begin position="151"/>
        <end position="240"/>
    </location>
</feature>
<dbReference type="CDD" id="cd00096">
    <property type="entry name" value="Ig"/>
    <property type="match status" value="1"/>
</dbReference>
<dbReference type="STRING" id="7739.C3Z0E3"/>
<feature type="domain" description="Ig-like" evidence="7">
    <location>
        <begin position="397"/>
        <end position="487"/>
    </location>
</feature>
<feature type="region of interest" description="Disordered" evidence="6">
    <location>
        <begin position="104"/>
        <end position="152"/>
    </location>
</feature>